<dbReference type="RefSeq" id="WP_083621487.1">
    <property type="nucleotide sequence ID" value="NZ_LR735018.1"/>
</dbReference>
<protein>
    <submittedName>
        <fullName evidence="1">Phosphoglycolate phosphatase</fullName>
    </submittedName>
</protein>
<name>A0A7Z9BW82_9CYAN</name>
<dbReference type="InterPro" id="IPR050155">
    <property type="entry name" value="HAD-like_hydrolase_sf"/>
</dbReference>
<dbReference type="Proteomes" id="UP000182190">
    <property type="component" value="Unassembled WGS sequence"/>
</dbReference>
<dbReference type="SFLD" id="SFLDG01129">
    <property type="entry name" value="C1.5:_HAD__Beta-PGM__Phosphata"/>
    <property type="match status" value="1"/>
</dbReference>
<dbReference type="PANTHER" id="PTHR43434">
    <property type="entry name" value="PHOSPHOGLYCOLATE PHOSPHATASE"/>
    <property type="match status" value="1"/>
</dbReference>
<keyword evidence="2" id="KW-1185">Reference proteome</keyword>
<dbReference type="InterPro" id="IPR023214">
    <property type="entry name" value="HAD_sf"/>
</dbReference>
<dbReference type="InterPro" id="IPR023198">
    <property type="entry name" value="PGP-like_dom2"/>
</dbReference>
<dbReference type="AlphaFoldDB" id="A0A7Z9BW82"/>
<evidence type="ECO:0000313" key="2">
    <source>
        <dbReference type="Proteomes" id="UP000182190"/>
    </source>
</evidence>
<dbReference type="EMBL" id="CZCS02000219">
    <property type="protein sequence ID" value="VXD23754.1"/>
    <property type="molecule type" value="Genomic_DNA"/>
</dbReference>
<dbReference type="GO" id="GO:0005829">
    <property type="term" value="C:cytosol"/>
    <property type="evidence" value="ECO:0007669"/>
    <property type="project" value="TreeGrafter"/>
</dbReference>
<comment type="caution">
    <text evidence="1">The sequence shown here is derived from an EMBL/GenBank/DDBJ whole genome shotgun (WGS) entry which is preliminary data.</text>
</comment>
<dbReference type="Gene3D" id="3.40.50.1000">
    <property type="entry name" value="HAD superfamily/HAD-like"/>
    <property type="match status" value="1"/>
</dbReference>
<dbReference type="GO" id="GO:0006281">
    <property type="term" value="P:DNA repair"/>
    <property type="evidence" value="ECO:0007669"/>
    <property type="project" value="TreeGrafter"/>
</dbReference>
<dbReference type="SFLD" id="SFLDS00003">
    <property type="entry name" value="Haloacid_Dehalogenase"/>
    <property type="match status" value="1"/>
</dbReference>
<dbReference type="GO" id="GO:0008967">
    <property type="term" value="F:phosphoglycolate phosphatase activity"/>
    <property type="evidence" value="ECO:0007669"/>
    <property type="project" value="TreeGrafter"/>
</dbReference>
<proteinExistence type="predicted"/>
<reference evidence="1" key="1">
    <citation type="submission" date="2019-10" db="EMBL/GenBank/DDBJ databases">
        <authorList>
            <consortium name="Genoscope - CEA"/>
            <person name="William W."/>
        </authorList>
    </citation>
    <scope>NUCLEOTIDE SEQUENCE [LARGE SCALE GENOMIC DNA]</scope>
    <source>
        <strain evidence="1">BBR_PRJEB10994</strain>
    </source>
</reference>
<dbReference type="PANTHER" id="PTHR43434:SF13">
    <property type="entry name" value="PHOSPHOGLYCOLATE PHOSPHATASE"/>
    <property type="match status" value="1"/>
</dbReference>
<dbReference type="Pfam" id="PF13419">
    <property type="entry name" value="HAD_2"/>
    <property type="match status" value="1"/>
</dbReference>
<accession>A0A7Z9BW82</accession>
<dbReference type="SUPFAM" id="SSF56784">
    <property type="entry name" value="HAD-like"/>
    <property type="match status" value="1"/>
</dbReference>
<dbReference type="Gene3D" id="1.10.150.240">
    <property type="entry name" value="Putative phosphatase, domain 2"/>
    <property type="match status" value="1"/>
</dbReference>
<dbReference type="InterPro" id="IPR041492">
    <property type="entry name" value="HAD_2"/>
</dbReference>
<dbReference type="OrthoDB" id="9807630at2"/>
<dbReference type="InterPro" id="IPR036412">
    <property type="entry name" value="HAD-like_sf"/>
</dbReference>
<organism evidence="1 2">
    <name type="scientific">Planktothrix paucivesiculata PCC 9631</name>
    <dbReference type="NCBI Taxonomy" id="671071"/>
    <lineage>
        <taxon>Bacteria</taxon>
        <taxon>Bacillati</taxon>
        <taxon>Cyanobacteriota</taxon>
        <taxon>Cyanophyceae</taxon>
        <taxon>Oscillatoriophycideae</taxon>
        <taxon>Oscillatoriales</taxon>
        <taxon>Microcoleaceae</taxon>
        <taxon>Planktothrix</taxon>
    </lineage>
</organism>
<evidence type="ECO:0000313" key="1">
    <source>
        <dbReference type="EMBL" id="VXD23754.1"/>
    </source>
</evidence>
<gene>
    <name evidence="1" type="ORF">PL9631_760030</name>
</gene>
<sequence length="220" mass="25125">MNKTIIFDFDGTLADTLNAVVRISNRLSDEFGYAPTSPETLSQIQNLSSWQIIQESGISVFKLPFLIRRVIYELNHDLQQINLFPTIPETLRQLHQQNYSLYIVTSNSKMNVITILSRYDLVNCFKGIYSGISLFGKHKIINQLLVKEKIKPQQAIYVGDETRDINAAQQSHVLSIAVSWGYNSAQILAQQKPDILIVHPSELMTAIENIWVRNIDYNTL</sequence>